<evidence type="ECO:0000256" key="3">
    <source>
        <dbReference type="ARBA" id="ARBA00022729"/>
    </source>
</evidence>
<comment type="similarity">
    <text evidence="1 7">Belongs to the bacterial solute-binding protein 9 family.</text>
</comment>
<feature type="signal peptide" evidence="9">
    <location>
        <begin position="1"/>
        <end position="22"/>
    </location>
</feature>
<dbReference type="Pfam" id="PF01297">
    <property type="entry name" value="ZnuA"/>
    <property type="match status" value="1"/>
</dbReference>
<evidence type="ECO:0000313" key="11">
    <source>
        <dbReference type="EMBL" id="SKA08531.1"/>
    </source>
</evidence>
<dbReference type="SUPFAM" id="SSF53807">
    <property type="entry name" value="Helical backbone' metal receptor"/>
    <property type="match status" value="1"/>
</dbReference>
<dbReference type="InterPro" id="IPR006129">
    <property type="entry name" value="AdhesinB"/>
</dbReference>
<evidence type="ECO:0000313" key="12">
    <source>
        <dbReference type="Proteomes" id="UP000190328"/>
    </source>
</evidence>
<dbReference type="RefSeq" id="WP_078808262.1">
    <property type="nucleotide sequence ID" value="NZ_FUXI01000035.1"/>
</dbReference>
<dbReference type="PANTHER" id="PTHR42953:SF3">
    <property type="entry name" value="HIGH-AFFINITY ZINC UPTAKE SYSTEM PROTEIN ZNUA"/>
    <property type="match status" value="1"/>
</dbReference>
<dbReference type="InterPro" id="IPR006127">
    <property type="entry name" value="ZnuA-like"/>
</dbReference>
<evidence type="ECO:0000256" key="9">
    <source>
        <dbReference type="SAM" id="SignalP"/>
    </source>
</evidence>
<reference evidence="11 12" key="1">
    <citation type="submission" date="2017-02" db="EMBL/GenBank/DDBJ databases">
        <authorList>
            <person name="Peterson S.W."/>
        </authorList>
    </citation>
    <scope>NUCLEOTIDE SEQUENCE [LARGE SCALE GENOMIC DNA]</scope>
    <source>
        <strain evidence="11 12">ATCC BAA-1030</strain>
    </source>
</reference>
<dbReference type="AlphaFoldDB" id="A0A1T4QYJ2"/>
<dbReference type="InterPro" id="IPR006128">
    <property type="entry name" value="Lipoprotein_PsaA-like"/>
</dbReference>
<organism evidence="11 12">
    <name type="scientific">Pilibacter termitis</name>
    <dbReference type="NCBI Taxonomy" id="263852"/>
    <lineage>
        <taxon>Bacteria</taxon>
        <taxon>Bacillati</taxon>
        <taxon>Bacillota</taxon>
        <taxon>Bacilli</taxon>
        <taxon>Lactobacillales</taxon>
        <taxon>Enterococcaceae</taxon>
        <taxon>Pilibacter</taxon>
    </lineage>
</organism>
<keyword evidence="12" id="KW-1185">Reference proteome</keyword>
<dbReference type="GO" id="GO:0008270">
    <property type="term" value="F:zinc ion binding"/>
    <property type="evidence" value="ECO:0007669"/>
    <property type="project" value="InterPro"/>
</dbReference>
<evidence type="ECO:0000256" key="1">
    <source>
        <dbReference type="ARBA" id="ARBA00011028"/>
    </source>
</evidence>
<evidence type="ECO:0000256" key="4">
    <source>
        <dbReference type="ARBA" id="ARBA00022833"/>
    </source>
</evidence>
<dbReference type="Gene3D" id="3.40.50.1980">
    <property type="entry name" value="Nitrogenase molybdenum iron protein domain"/>
    <property type="match status" value="2"/>
</dbReference>
<dbReference type="GO" id="GO:0007155">
    <property type="term" value="P:cell adhesion"/>
    <property type="evidence" value="ECO:0007669"/>
    <property type="project" value="InterPro"/>
</dbReference>
<evidence type="ECO:0000259" key="10">
    <source>
        <dbReference type="Pfam" id="PF09223"/>
    </source>
</evidence>
<feature type="domain" description="ZinT" evidence="10">
    <location>
        <begin position="323"/>
        <end position="500"/>
    </location>
</feature>
<dbReference type="STRING" id="263852.SAMN02745116_02364"/>
<dbReference type="InterPro" id="IPR015304">
    <property type="entry name" value="ZinT_dom"/>
</dbReference>
<dbReference type="PRINTS" id="PR00690">
    <property type="entry name" value="ADHESNFAMILY"/>
</dbReference>
<dbReference type="Proteomes" id="UP000190328">
    <property type="component" value="Unassembled WGS sequence"/>
</dbReference>
<sequence length="500" mass="56566">MEKILKKIILSFVALGAFCTLAACGGKKAENTKDEVRVMTTFYPMYDFTKNIVGDSGKVDLLIPAGVEPHDFEPTAKDMAKIQEAKVFVYNSKYFEGWVKNAENSSKDVTFVEATKGISLMEGESDGHDHGEDGENFDPHVWLSPKLAKKEVEVICSALVKAYPKQKETFEKNAKEYLSKLSALDEEYTKELSNAKQKDLVTQHAAFGYLARDYGLNQVSISGLSPDEEPSPTRLAELKKYVEKNHISFIYFEENASNKIAKTLADEAKVKLAVLNPLESLTEKEQKAGENYLSVMKENLKNLKLSINNESENTGATSLVLDAAHGVFEESEVKARTLADWEGEWQSVYPYLEKGALDEVFKKKAEENKDKTAEEYKEYYTTGYKTDVEKITIKGNTFTFVNTKGKESKAEYKSAGFKILTYESGKKGVRYLFDKVSGDEEAPKFVQFSDHIIQPEKAEHYHLYMGNVSQEKLLEELHNWPTYYPEKLSEQQILDEMLGH</sequence>
<protein>
    <submittedName>
        <fullName evidence="11">Zinc transport system substrate-binding protein</fullName>
    </submittedName>
</protein>
<dbReference type="CDD" id="cd01017">
    <property type="entry name" value="AdcA"/>
    <property type="match status" value="1"/>
</dbReference>
<dbReference type="PRINTS" id="PR00691">
    <property type="entry name" value="ADHESINB"/>
</dbReference>
<evidence type="ECO:0000256" key="8">
    <source>
        <dbReference type="SAM" id="Coils"/>
    </source>
</evidence>
<proteinExistence type="inferred from homology"/>
<gene>
    <name evidence="11" type="ORF">SAMN02745116_02364</name>
</gene>
<evidence type="ECO:0000256" key="5">
    <source>
        <dbReference type="ARBA" id="ARBA00022906"/>
    </source>
</evidence>
<evidence type="ECO:0000256" key="7">
    <source>
        <dbReference type="RuleBase" id="RU003512"/>
    </source>
</evidence>
<dbReference type="OrthoDB" id="9810636at2"/>
<feature type="coiled-coil region" evidence="8">
    <location>
        <begin position="167"/>
        <end position="198"/>
    </location>
</feature>
<dbReference type="Pfam" id="PF09223">
    <property type="entry name" value="ZinT"/>
    <property type="match status" value="1"/>
</dbReference>
<keyword evidence="3 9" id="KW-0732">Signal</keyword>
<feature type="chain" id="PRO_5038510828" evidence="9">
    <location>
        <begin position="23"/>
        <end position="500"/>
    </location>
</feature>
<keyword evidence="6" id="KW-0406">Ion transport</keyword>
<dbReference type="PANTHER" id="PTHR42953">
    <property type="entry name" value="HIGH-AFFINITY ZINC UPTAKE SYSTEM PROTEIN ZNUA-RELATED"/>
    <property type="match status" value="1"/>
</dbReference>
<evidence type="ECO:0000256" key="2">
    <source>
        <dbReference type="ARBA" id="ARBA00022448"/>
    </source>
</evidence>
<accession>A0A1T4QYJ2</accession>
<dbReference type="GO" id="GO:0006829">
    <property type="term" value="P:zinc ion transport"/>
    <property type="evidence" value="ECO:0007669"/>
    <property type="project" value="UniProtKB-KW"/>
</dbReference>
<dbReference type="Gene3D" id="2.40.128.20">
    <property type="match status" value="1"/>
</dbReference>
<evidence type="ECO:0000256" key="6">
    <source>
        <dbReference type="ARBA" id="ARBA00023065"/>
    </source>
</evidence>
<name>A0A1T4QYJ2_9ENTE</name>
<dbReference type="EMBL" id="FUXI01000035">
    <property type="protein sequence ID" value="SKA08531.1"/>
    <property type="molecule type" value="Genomic_DNA"/>
</dbReference>
<keyword evidence="2 7" id="KW-0813">Transport</keyword>
<dbReference type="PROSITE" id="PS51257">
    <property type="entry name" value="PROKAR_LIPOPROTEIN"/>
    <property type="match status" value="1"/>
</dbReference>
<dbReference type="InterPro" id="IPR050492">
    <property type="entry name" value="Bact_metal-bind_prot9"/>
</dbReference>
<keyword evidence="4" id="KW-0862">Zinc</keyword>
<dbReference type="SUPFAM" id="SSF50814">
    <property type="entry name" value="Lipocalins"/>
    <property type="match status" value="1"/>
</dbReference>
<keyword evidence="8" id="KW-0175">Coiled coil</keyword>
<keyword evidence="5" id="KW-0864">Zinc transport</keyword>
<dbReference type="InterPro" id="IPR012674">
    <property type="entry name" value="Calycin"/>
</dbReference>